<dbReference type="Pfam" id="PF07778">
    <property type="entry name" value="CENP-I"/>
    <property type="match status" value="1"/>
</dbReference>
<organism evidence="7 8">
    <name type="scientific">Xylocopa violacea</name>
    <name type="common">Violet carpenter bee</name>
    <name type="synonym">Apis violacea</name>
    <dbReference type="NCBI Taxonomy" id="135666"/>
    <lineage>
        <taxon>Eukaryota</taxon>
        <taxon>Metazoa</taxon>
        <taxon>Ecdysozoa</taxon>
        <taxon>Arthropoda</taxon>
        <taxon>Hexapoda</taxon>
        <taxon>Insecta</taxon>
        <taxon>Pterygota</taxon>
        <taxon>Neoptera</taxon>
        <taxon>Endopterygota</taxon>
        <taxon>Hymenoptera</taxon>
        <taxon>Apocrita</taxon>
        <taxon>Aculeata</taxon>
        <taxon>Apoidea</taxon>
        <taxon>Anthophila</taxon>
        <taxon>Apidae</taxon>
        <taxon>Xylocopa</taxon>
        <taxon>Xylocopa</taxon>
    </lineage>
</organism>
<reference evidence="7 8" key="1">
    <citation type="submission" date="2024-08" db="EMBL/GenBank/DDBJ databases">
        <authorList>
            <person name="Will J Nash"/>
            <person name="Angela Man"/>
            <person name="Seanna McTaggart"/>
            <person name="Kendall Baker"/>
            <person name="Tom Barker"/>
            <person name="Leah Catchpole"/>
            <person name="Alex Durrant"/>
            <person name="Karim Gharbi"/>
            <person name="Naomi Irish"/>
            <person name="Gemy Kaithakottil"/>
            <person name="Debby Ku"/>
            <person name="Aaliyah Providence"/>
            <person name="Felix Shaw"/>
            <person name="David Swarbreck"/>
            <person name="Chris Watkins"/>
            <person name="Ann M. McCartney"/>
            <person name="Giulio Formenti"/>
            <person name="Alice Mouton"/>
            <person name="Noel Vella"/>
            <person name="Bjorn M von Reumont"/>
            <person name="Adriana Vella"/>
            <person name="Wilfried Haerty"/>
        </authorList>
    </citation>
    <scope>NUCLEOTIDE SEQUENCE [LARGE SCALE GENOMIC DNA]</scope>
</reference>
<keyword evidence="8" id="KW-1185">Reference proteome</keyword>
<dbReference type="InterPro" id="IPR012485">
    <property type="entry name" value="CENP-I"/>
</dbReference>
<name>A0ABP1NYT5_XYLVO</name>
<keyword evidence="4" id="KW-0158">Chromosome</keyword>
<comment type="caution">
    <text evidence="7">The sequence shown here is derived from an EMBL/GenBank/DDBJ whole genome shotgun (WGS) entry which is preliminary data.</text>
</comment>
<dbReference type="EMBL" id="CAXAJV020001293">
    <property type="protein sequence ID" value="CAL7945157.1"/>
    <property type="molecule type" value="Genomic_DNA"/>
</dbReference>
<evidence type="ECO:0000256" key="5">
    <source>
        <dbReference type="ARBA" id="ARBA00023242"/>
    </source>
</evidence>
<dbReference type="PANTHER" id="PTHR48208:SF2">
    <property type="entry name" value="CENTROMERE PROTEIN I"/>
    <property type="match status" value="1"/>
</dbReference>
<evidence type="ECO:0000313" key="8">
    <source>
        <dbReference type="Proteomes" id="UP001642520"/>
    </source>
</evidence>
<evidence type="ECO:0000256" key="3">
    <source>
        <dbReference type="ARBA" id="ARBA00005470"/>
    </source>
</evidence>
<evidence type="ECO:0000256" key="2">
    <source>
        <dbReference type="ARBA" id="ARBA00004584"/>
    </source>
</evidence>
<evidence type="ECO:0000256" key="4">
    <source>
        <dbReference type="ARBA" id="ARBA00022454"/>
    </source>
</evidence>
<dbReference type="Proteomes" id="UP001642520">
    <property type="component" value="Unassembled WGS sequence"/>
</dbReference>
<keyword evidence="6" id="KW-0137">Centromere</keyword>
<protein>
    <recommendedName>
        <fullName evidence="9">Centromere protein I</fullName>
    </recommendedName>
</protein>
<comment type="subcellular location">
    <subcellularLocation>
        <location evidence="2">Chromosome</location>
        <location evidence="2">Centromere</location>
    </subcellularLocation>
    <subcellularLocation>
        <location evidence="1">Nucleus</location>
    </subcellularLocation>
</comment>
<accession>A0ABP1NYT5</accession>
<dbReference type="PANTHER" id="PTHR48208">
    <property type="entry name" value="CENTROMERE PROTEIN I"/>
    <property type="match status" value="1"/>
</dbReference>
<proteinExistence type="inferred from homology"/>
<evidence type="ECO:0008006" key="9">
    <source>
        <dbReference type="Google" id="ProtNLM"/>
    </source>
</evidence>
<evidence type="ECO:0000256" key="1">
    <source>
        <dbReference type="ARBA" id="ARBA00004123"/>
    </source>
</evidence>
<sequence>MCQIKMTDNEERRICIQFLQDLKVKGKQYPTFEESFNVLQNYAATKGLEDKDIDLLATVIMKTDLGAIKLVSLIKCLVPKYKLSKDTVNSIVAWSLSSIDKIPITVSTIILQWIIGILDHQLIDKRVVNIFYSVFFHIMLRKEKVEKHIARLIYVLAKPEDVTRRDVIRLLNLQQRYSKPQKHISILLSLFKSYKPELVPEKIQSVNVESVWKSIPESLQLMLEDAKIRSEIQQREDQHVKYINWNKFEGKKKGPPLLPSVGYFQIGSNIFKEKDVKSIFDIFSTEDLGKWNLSVELPCNAVSLLSNSAGYHLLTFADFQYQSRFSYNLYNTLMRALILENEIFSMEEINMLLDMTIEFSRYMQQGIPVVNRFLDEYLYLNSGEYELKLLALIQWMTSVSISDLQERILVHMKNMFYQSTVITKCEIIRTLKLLIINLFVTQGFEECYQNTPALFLGQAAMDNLKEIIPILTKASEDIIISGLNTHSYNILLLSEALSFYEEICLLESRSNTILSFTLAPPALIYGSFITKSCAILSRICKLLLRYRERCLQFQNTHDFFTNTMNTISVYAEDIVRTLWYNELFQEHSNKCFFKHISKRVAKDLKDCNLNCHLNVSNHYAFLPYKCILSKSGLNIETKEDAMEVALHYYPAIYDFLTIFQNTL</sequence>
<gene>
    <name evidence="7" type="ORF">XYLVIOL_LOCUS7044</name>
</gene>
<evidence type="ECO:0000256" key="6">
    <source>
        <dbReference type="ARBA" id="ARBA00023328"/>
    </source>
</evidence>
<keyword evidence="5" id="KW-0539">Nucleus</keyword>
<comment type="similarity">
    <text evidence="3">Belongs to the CENP-I/CTF3 family.</text>
</comment>
<evidence type="ECO:0000313" key="7">
    <source>
        <dbReference type="EMBL" id="CAL7945157.1"/>
    </source>
</evidence>